<protein>
    <submittedName>
        <fullName evidence="1">Uncharacterized protein</fullName>
    </submittedName>
</protein>
<evidence type="ECO:0000313" key="2">
    <source>
        <dbReference type="Proteomes" id="UP001331761"/>
    </source>
</evidence>
<gene>
    <name evidence="1" type="ORF">GCK32_001439</name>
</gene>
<reference evidence="1 2" key="1">
    <citation type="submission" date="2019-10" db="EMBL/GenBank/DDBJ databases">
        <title>Assembly and Annotation for the nematode Trichostrongylus colubriformis.</title>
        <authorList>
            <person name="Martin J."/>
        </authorList>
    </citation>
    <scope>NUCLEOTIDE SEQUENCE [LARGE SCALE GENOMIC DNA]</scope>
    <source>
        <strain evidence="1">G859</strain>
        <tissue evidence="1">Whole worm</tissue>
    </source>
</reference>
<dbReference type="Proteomes" id="UP001331761">
    <property type="component" value="Unassembled WGS sequence"/>
</dbReference>
<accession>A0AAN8FV69</accession>
<evidence type="ECO:0000313" key="1">
    <source>
        <dbReference type="EMBL" id="KAK5986976.1"/>
    </source>
</evidence>
<name>A0AAN8FV69_TRICO</name>
<keyword evidence="2" id="KW-1185">Reference proteome</keyword>
<proteinExistence type="predicted"/>
<sequence length="376" mass="42283">MLPIPIINGIYFNGRDIYIRLDSCAMFESCTRDGDEVTFDVTDGERSNALFHHIVLRSDARAFREKLLNLNRVYVSKLIQTFHDFSENIVGAASPDELRVKAKNVVSQNSRTAPPTNKVKLSDPRILFQKQRTTANSKGADGFRPVAARGEPLDRCSMIRKSVDDDAILNKQTLRSEYSLQQIPENESMADTPTPADRLPVYPRFVDKASHTSMERRLDTDCAYANEKCGSTISTSSPVQEFPRLYGVPMAEPTTEEHREALKSNDHVSSGVPSLYVQQEYRSKDEEISGSLPVQMDHFDVQIWPPSPLYYDDNALDFLHLEDIPQSLTPGYGGTYGQAIIPNDDQIPHKCLDTSAWASGANELAVQDFDYHFNNL</sequence>
<organism evidence="1 2">
    <name type="scientific">Trichostrongylus colubriformis</name>
    <name type="common">Black scour worm</name>
    <dbReference type="NCBI Taxonomy" id="6319"/>
    <lineage>
        <taxon>Eukaryota</taxon>
        <taxon>Metazoa</taxon>
        <taxon>Ecdysozoa</taxon>
        <taxon>Nematoda</taxon>
        <taxon>Chromadorea</taxon>
        <taxon>Rhabditida</taxon>
        <taxon>Rhabditina</taxon>
        <taxon>Rhabditomorpha</taxon>
        <taxon>Strongyloidea</taxon>
        <taxon>Trichostrongylidae</taxon>
        <taxon>Trichostrongylus</taxon>
    </lineage>
</organism>
<dbReference type="AlphaFoldDB" id="A0AAN8FV69"/>
<dbReference type="EMBL" id="WIXE01000023">
    <property type="protein sequence ID" value="KAK5986976.1"/>
    <property type="molecule type" value="Genomic_DNA"/>
</dbReference>
<comment type="caution">
    <text evidence="1">The sequence shown here is derived from an EMBL/GenBank/DDBJ whole genome shotgun (WGS) entry which is preliminary data.</text>
</comment>